<dbReference type="EMBL" id="VBAM01000215">
    <property type="protein sequence ID" value="TMJ11678.1"/>
    <property type="molecule type" value="Genomic_DNA"/>
</dbReference>
<dbReference type="SUPFAM" id="SSF75217">
    <property type="entry name" value="alpha/beta knot"/>
    <property type="match status" value="1"/>
</dbReference>
<evidence type="ECO:0000256" key="1">
    <source>
        <dbReference type="ARBA" id="ARBA00022603"/>
    </source>
</evidence>
<evidence type="ECO:0000259" key="3">
    <source>
        <dbReference type="Pfam" id="PF00588"/>
    </source>
</evidence>
<evidence type="ECO:0000313" key="5">
    <source>
        <dbReference type="Proteomes" id="UP000320393"/>
    </source>
</evidence>
<reference evidence="4 5" key="1">
    <citation type="journal article" date="2019" name="Nat. Microbiol.">
        <title>Mediterranean grassland soil C-N compound turnover is dependent on rainfall and depth, and is mediated by genomically divergent microorganisms.</title>
        <authorList>
            <person name="Diamond S."/>
            <person name="Andeer P.F."/>
            <person name="Li Z."/>
            <person name="Crits-Christoph A."/>
            <person name="Burstein D."/>
            <person name="Anantharaman K."/>
            <person name="Lane K.R."/>
            <person name="Thomas B.C."/>
            <person name="Pan C."/>
            <person name="Northen T.R."/>
            <person name="Banfield J.F."/>
        </authorList>
    </citation>
    <scope>NUCLEOTIDE SEQUENCE [LARGE SCALE GENOMIC DNA]</scope>
    <source>
        <strain evidence="4">NP_5</strain>
    </source>
</reference>
<evidence type="ECO:0000256" key="2">
    <source>
        <dbReference type="ARBA" id="ARBA00022679"/>
    </source>
</evidence>
<proteinExistence type="predicted"/>
<feature type="domain" description="tRNA/rRNA methyltransferase SpoU type" evidence="3">
    <location>
        <begin position="31"/>
        <end position="171"/>
    </location>
</feature>
<name>A0A537LUJ1_9BACT</name>
<dbReference type="Gene3D" id="3.40.1280.10">
    <property type="match status" value="1"/>
</dbReference>
<dbReference type="GO" id="GO:0008173">
    <property type="term" value="F:RNA methyltransferase activity"/>
    <property type="evidence" value="ECO:0007669"/>
    <property type="project" value="InterPro"/>
</dbReference>
<dbReference type="GO" id="GO:0032259">
    <property type="term" value="P:methylation"/>
    <property type="evidence" value="ECO:0007669"/>
    <property type="project" value="UniProtKB-KW"/>
</dbReference>
<gene>
    <name evidence="4" type="ORF">E6H02_06720</name>
</gene>
<dbReference type="CDD" id="cd18095">
    <property type="entry name" value="SpoU-like_rRNA-MTase"/>
    <property type="match status" value="1"/>
</dbReference>
<comment type="caution">
    <text evidence="4">The sequence shown here is derived from an EMBL/GenBank/DDBJ whole genome shotgun (WGS) entry which is preliminary data.</text>
</comment>
<dbReference type="InterPro" id="IPR001537">
    <property type="entry name" value="SpoU_MeTrfase"/>
</dbReference>
<dbReference type="InterPro" id="IPR051259">
    <property type="entry name" value="rRNA_Methyltransferase"/>
</dbReference>
<dbReference type="Pfam" id="PF00588">
    <property type="entry name" value="SpoU_methylase"/>
    <property type="match status" value="1"/>
</dbReference>
<dbReference type="PANTHER" id="PTHR43191:SF2">
    <property type="entry name" value="RRNA METHYLTRANSFERASE 3, MITOCHONDRIAL"/>
    <property type="match status" value="1"/>
</dbReference>
<dbReference type="AlphaFoldDB" id="A0A537LUJ1"/>
<accession>A0A537LUJ1</accession>
<dbReference type="GO" id="GO:0006396">
    <property type="term" value="P:RNA processing"/>
    <property type="evidence" value="ECO:0007669"/>
    <property type="project" value="InterPro"/>
</dbReference>
<protein>
    <recommendedName>
        <fullName evidence="3">tRNA/rRNA methyltransferase SpoU type domain-containing protein</fullName>
    </recommendedName>
</protein>
<keyword evidence="2" id="KW-0808">Transferase</keyword>
<organism evidence="4 5">
    <name type="scientific">Candidatus Segetimicrobium genomatis</name>
    <dbReference type="NCBI Taxonomy" id="2569760"/>
    <lineage>
        <taxon>Bacteria</taxon>
        <taxon>Bacillati</taxon>
        <taxon>Candidatus Sysuimicrobiota</taxon>
        <taxon>Candidatus Sysuimicrobiia</taxon>
        <taxon>Candidatus Sysuimicrobiales</taxon>
        <taxon>Candidatus Segetimicrobiaceae</taxon>
        <taxon>Candidatus Segetimicrobium</taxon>
    </lineage>
</organism>
<dbReference type="PANTHER" id="PTHR43191">
    <property type="entry name" value="RRNA METHYLTRANSFERASE 3"/>
    <property type="match status" value="1"/>
</dbReference>
<dbReference type="InterPro" id="IPR029028">
    <property type="entry name" value="Alpha/beta_knot_MTases"/>
</dbReference>
<evidence type="ECO:0000313" key="4">
    <source>
        <dbReference type="EMBL" id="TMJ11678.1"/>
    </source>
</evidence>
<sequence>MTQVEAPQGVLGVARRPPEASVAILRDRRALLVVLDGIQDPGNVGAVLRTAAAAGVTGGVIVGSAADPYGAKAIRASAGAVFRLPLLFFKTATEAAAALLEHRVRLLIADPRGERLDSEISYSRRPLALVFGSEGAGAAPAWAQQGITVRLPMAEAVESLGVAAAAAVLLYRAGHPISTWKATEN</sequence>
<dbReference type="GO" id="GO:0003723">
    <property type="term" value="F:RNA binding"/>
    <property type="evidence" value="ECO:0007669"/>
    <property type="project" value="InterPro"/>
</dbReference>
<dbReference type="InterPro" id="IPR029026">
    <property type="entry name" value="tRNA_m1G_MTases_N"/>
</dbReference>
<keyword evidence="1" id="KW-0489">Methyltransferase</keyword>
<dbReference type="Proteomes" id="UP000320393">
    <property type="component" value="Unassembled WGS sequence"/>
</dbReference>